<reference evidence="1 2" key="1">
    <citation type="submission" date="2019-11" db="EMBL/GenBank/DDBJ databases">
        <title>Characterization of a novel member of the family Ackermannviridae.</title>
        <authorList>
            <person name="Maina A.N."/>
            <person name="Mwaura F.B."/>
            <person name="Jumba M."/>
        </authorList>
    </citation>
    <scope>NUCLEOTIDE SEQUENCE [LARGE SCALE GENOMIC DNA]</scope>
</reference>
<proteinExistence type="predicted"/>
<protein>
    <submittedName>
        <fullName evidence="1">Uncharacterized protein</fullName>
    </submittedName>
</protein>
<organism evidence="1 2">
    <name type="scientific">Vibrio phage vB_VchM_Kuja</name>
    <dbReference type="NCBI Taxonomy" id="2686437"/>
    <lineage>
        <taxon>Viruses</taxon>
        <taxon>Duplodnaviria</taxon>
        <taxon>Heunggongvirae</taxon>
        <taxon>Uroviricota</taxon>
        <taxon>Caudoviricetes</taxon>
        <taxon>Pantevenvirales</taxon>
        <taxon>Ackermannviridae</taxon>
        <taxon>Kujavirus</taxon>
        <taxon>Kujavirus kuja</taxon>
    </lineage>
</organism>
<evidence type="ECO:0000313" key="1">
    <source>
        <dbReference type="EMBL" id="QGZ16097.1"/>
    </source>
</evidence>
<keyword evidence="2" id="KW-1185">Reference proteome</keyword>
<dbReference type="Proteomes" id="UP000433471">
    <property type="component" value="Segment"/>
</dbReference>
<sequence>MAQTSNIKRLSCHKVKGNPYYLLTIIHNGGELGYYLEEHMVKEFGLTHSVDALLNLMGGLSFITENLPREEVEKCEMELDLLTQAREFIGSKRVLERTF</sequence>
<evidence type="ECO:0000313" key="2">
    <source>
        <dbReference type="Proteomes" id="UP000433471"/>
    </source>
</evidence>
<accession>A0A6B9JHU7</accession>
<dbReference type="EMBL" id="MN718199">
    <property type="protein sequence ID" value="QGZ16097.1"/>
    <property type="molecule type" value="Genomic_DNA"/>
</dbReference>
<name>A0A6B9JHU7_9CAUD</name>
<gene>
    <name evidence="1" type="ORF">Kuja_1060</name>
</gene>